<proteinExistence type="predicted"/>
<name>A0AAW5E176_9BACI</name>
<dbReference type="AlphaFoldDB" id="A0AAW5E176"/>
<dbReference type="NCBIfam" id="NF033880">
    <property type="entry name" value="Prli42"/>
    <property type="match status" value="1"/>
</dbReference>
<keyword evidence="1" id="KW-0812">Transmembrane</keyword>
<gene>
    <name evidence="2" type="primary">prli42</name>
    <name evidence="2" type="ORF">MJG50_15060</name>
</gene>
<comment type="caution">
    <text evidence="2">The sequence shown here is derived from an EMBL/GenBank/DDBJ whole genome shotgun (WGS) entry which is preliminary data.</text>
</comment>
<protein>
    <submittedName>
        <fullName evidence="2">Stressosome-associated protein Prli42</fullName>
    </submittedName>
</protein>
<accession>A0AAW5E176</accession>
<organism evidence="2 3">
    <name type="scientific">Fredinandcohnia quinoae</name>
    <dbReference type="NCBI Taxonomy" id="2918902"/>
    <lineage>
        <taxon>Bacteria</taxon>
        <taxon>Bacillati</taxon>
        <taxon>Bacillota</taxon>
        <taxon>Bacilli</taxon>
        <taxon>Bacillales</taxon>
        <taxon>Bacillaceae</taxon>
        <taxon>Fredinandcohnia</taxon>
    </lineage>
</organism>
<keyword evidence="3" id="KW-1185">Reference proteome</keyword>
<dbReference type="RefSeq" id="WP_240256572.1">
    <property type="nucleotide sequence ID" value="NZ_JAKTTI010000025.1"/>
</dbReference>
<keyword evidence="1" id="KW-0472">Membrane</keyword>
<dbReference type="InterPro" id="IPR049722">
    <property type="entry name" value="Prli42-like"/>
</dbReference>
<evidence type="ECO:0000256" key="1">
    <source>
        <dbReference type="SAM" id="Phobius"/>
    </source>
</evidence>
<dbReference type="Proteomes" id="UP001431131">
    <property type="component" value="Unassembled WGS sequence"/>
</dbReference>
<keyword evidence="1" id="KW-1133">Transmembrane helix</keyword>
<reference evidence="2" key="1">
    <citation type="submission" date="2022-02" db="EMBL/GenBank/DDBJ databases">
        <title>Fredinandcohnia quinoae sp. nov. isolated from Chenopodium quinoa seeds.</title>
        <authorList>
            <person name="Saati-Santamaria Z."/>
            <person name="Flores-Felix J.D."/>
            <person name="Igual J.M."/>
            <person name="Velazquez E."/>
            <person name="Garcia-Fraile P."/>
            <person name="Martinez-Molina E."/>
        </authorList>
    </citation>
    <scope>NUCLEOTIDE SEQUENCE</scope>
    <source>
        <strain evidence="2">SECRCQ15</strain>
    </source>
</reference>
<feature type="transmembrane region" description="Helical" evidence="1">
    <location>
        <begin position="9"/>
        <end position="30"/>
    </location>
</feature>
<evidence type="ECO:0000313" key="3">
    <source>
        <dbReference type="Proteomes" id="UP001431131"/>
    </source>
</evidence>
<sequence>MTRKTQKIIIYLMIAAMALTTILAGASMWFS</sequence>
<evidence type="ECO:0000313" key="2">
    <source>
        <dbReference type="EMBL" id="MCH1626656.1"/>
    </source>
</evidence>
<dbReference type="EMBL" id="JAKTTI010000025">
    <property type="protein sequence ID" value="MCH1626656.1"/>
    <property type="molecule type" value="Genomic_DNA"/>
</dbReference>